<organism evidence="1 2">
    <name type="scientific">Gigaspora margarita</name>
    <dbReference type="NCBI Taxonomy" id="4874"/>
    <lineage>
        <taxon>Eukaryota</taxon>
        <taxon>Fungi</taxon>
        <taxon>Fungi incertae sedis</taxon>
        <taxon>Mucoromycota</taxon>
        <taxon>Glomeromycotina</taxon>
        <taxon>Glomeromycetes</taxon>
        <taxon>Diversisporales</taxon>
        <taxon>Gigasporaceae</taxon>
        <taxon>Gigaspora</taxon>
    </lineage>
</organism>
<gene>
    <name evidence="1" type="ORF">GMARGA_LOCUS19712</name>
</gene>
<protein>
    <submittedName>
        <fullName evidence="1">41382_t:CDS:1</fullName>
    </submittedName>
</protein>
<proteinExistence type="predicted"/>
<keyword evidence="2" id="KW-1185">Reference proteome</keyword>
<sequence>TNIFNDLDINVLNKKEQNAFIVTYNMPTISTDTDNQFNSSIIFEELITELEHNWRELLDQYPTGQSYLQQFWRIRESWAKIYVFTIFCTGMQSTQQAIQTKLDCDAQHQQFSKYRNALPTRSCQNEIEKYLTSESAFAQNTQIFQSVLYQVSLVETSNNLVSPPKAHEYSEGYLEDEYDALQASLETIIEMVNHENILEIWRVSSFDQHIHSYPYYVIILADNTHICRNAKFDIKLIPSCWYSNPIQVYNSSPIRGTIADHETSIEINQVIFIRGPDIYQPRICKNITQKQEYTHGFGIAKSGLKFAIDNGLVDEFVGLITRFIENHTGINTSQRMEVDITQIENSKKLKHKDILQDLNMEQEETLRPTKHANIEINNDNIQPKSGTRRCRNCHRTGHYNSTCKYSKNHFK</sequence>
<comment type="caution">
    <text evidence="1">The sequence shown here is derived from an EMBL/GenBank/DDBJ whole genome shotgun (WGS) entry which is preliminary data.</text>
</comment>
<evidence type="ECO:0000313" key="2">
    <source>
        <dbReference type="Proteomes" id="UP000789901"/>
    </source>
</evidence>
<feature type="non-terminal residue" evidence="1">
    <location>
        <position position="1"/>
    </location>
</feature>
<name>A0ABN7VL91_GIGMA</name>
<dbReference type="Proteomes" id="UP000789901">
    <property type="component" value="Unassembled WGS sequence"/>
</dbReference>
<evidence type="ECO:0000313" key="1">
    <source>
        <dbReference type="EMBL" id="CAG8780890.1"/>
    </source>
</evidence>
<dbReference type="EMBL" id="CAJVQB010016651">
    <property type="protein sequence ID" value="CAG8780890.1"/>
    <property type="molecule type" value="Genomic_DNA"/>
</dbReference>
<accession>A0ABN7VL91</accession>
<reference evidence="1 2" key="1">
    <citation type="submission" date="2021-06" db="EMBL/GenBank/DDBJ databases">
        <authorList>
            <person name="Kallberg Y."/>
            <person name="Tangrot J."/>
            <person name="Rosling A."/>
        </authorList>
    </citation>
    <scope>NUCLEOTIDE SEQUENCE [LARGE SCALE GENOMIC DNA]</scope>
    <source>
        <strain evidence="1 2">120-4 pot B 10/14</strain>
    </source>
</reference>